<keyword evidence="2" id="KW-0472">Membrane</keyword>
<dbReference type="EMBL" id="FMSP01000002">
    <property type="protein sequence ID" value="SCV67915.1"/>
    <property type="molecule type" value="Genomic_DNA"/>
</dbReference>
<evidence type="ECO:0000313" key="4">
    <source>
        <dbReference type="Proteomes" id="UP000198372"/>
    </source>
</evidence>
<dbReference type="OrthoDB" id="124397at2759"/>
<gene>
    <name evidence="3" type="ORF">BQ2448_5526</name>
</gene>
<evidence type="ECO:0000256" key="2">
    <source>
        <dbReference type="RuleBase" id="RU367091"/>
    </source>
</evidence>
<evidence type="ECO:0000313" key="3">
    <source>
        <dbReference type="EMBL" id="SCV67915.1"/>
    </source>
</evidence>
<comment type="subcellular location">
    <subcellularLocation>
        <location evidence="2">Endoplasmic reticulum membrane</location>
        <topology evidence="2">Peripheral membrane protein</topology>
        <orientation evidence="2">Cytoplasmic side</orientation>
    </subcellularLocation>
</comment>
<dbReference type="InterPro" id="IPR011990">
    <property type="entry name" value="TPR-like_helical_dom_sf"/>
</dbReference>
<proteinExistence type="inferred from homology"/>
<comment type="similarity">
    <text evidence="2">Belongs to the EMC2 family.</text>
</comment>
<accession>A0A238F4G0</accession>
<protein>
    <recommendedName>
        <fullName evidence="2">ER membrane protein complex subunit 2</fullName>
    </recommendedName>
</protein>
<organism evidence="3 4">
    <name type="scientific">Microbotryum intermedium</name>
    <dbReference type="NCBI Taxonomy" id="269621"/>
    <lineage>
        <taxon>Eukaryota</taxon>
        <taxon>Fungi</taxon>
        <taxon>Dikarya</taxon>
        <taxon>Basidiomycota</taxon>
        <taxon>Pucciniomycotina</taxon>
        <taxon>Microbotryomycetes</taxon>
        <taxon>Microbotryales</taxon>
        <taxon>Microbotryaceae</taxon>
        <taxon>Microbotryum</taxon>
    </lineage>
</organism>
<dbReference type="Gene3D" id="1.25.40.10">
    <property type="entry name" value="Tetratricopeptide repeat domain"/>
    <property type="match status" value="1"/>
</dbReference>
<dbReference type="STRING" id="269621.A0A238F4G0"/>
<dbReference type="Proteomes" id="UP000198372">
    <property type="component" value="Unassembled WGS sequence"/>
</dbReference>
<evidence type="ECO:0000256" key="1">
    <source>
        <dbReference type="ARBA" id="ARBA00022803"/>
    </source>
</evidence>
<keyword evidence="1" id="KW-0802">TPR repeat</keyword>
<dbReference type="InterPro" id="IPR039856">
    <property type="entry name" value="EMC2-like"/>
</dbReference>
<reference evidence="4" key="1">
    <citation type="submission" date="2016-09" db="EMBL/GenBank/DDBJ databases">
        <authorList>
            <person name="Jeantristanb JTB J.-T."/>
            <person name="Ricardo R."/>
        </authorList>
    </citation>
    <scope>NUCLEOTIDE SEQUENCE [LARGE SCALE GENOMIC DNA]</scope>
</reference>
<name>A0A238F4G0_9BASI</name>
<comment type="function">
    <text evidence="2">Part of the endoplasmic reticulum membrane protein complex (EMC) that enables the energy-independent insertion into endoplasmic reticulum membranes of newly synthesized membrane proteins.</text>
</comment>
<dbReference type="SUPFAM" id="SSF48452">
    <property type="entry name" value="TPR-like"/>
    <property type="match status" value="1"/>
</dbReference>
<comment type="subunit">
    <text evidence="2">Component of the ER membrane protein complex (EMC).</text>
</comment>
<keyword evidence="2" id="KW-0256">Endoplasmic reticulum</keyword>
<sequence>MAAAPTTTAVTSASSTSTLIHELQHLRNTNVDDPHRVVSLVTTLIERGYAKRNDDDVWAFLEQAAQAALQCGQVASAQVCVHRLSSQFPESPRVAALQGMLYEAQAETAKAWEHYREWLRKDAADVAMRKRLIALHLSSANLSSPPRSKMDPSPSQPNREHGLQMLIEYLETFYQDPEGWSMAARTYAEMGCYPQALTSLSHLLLLAPHNPFHLLHHAETAYTIGEYDLALKEFLRVVEMSDGVKGAGRRAAVGAKLCIHRLTSSGNSTTTNSDPLLRPKRVEEVDRMLTALLIQDGGKAKGEEREVWGTWLGGAGRGETRG</sequence>
<dbReference type="PANTHER" id="PTHR12760">
    <property type="entry name" value="TETRATRICOPEPTIDE REPEAT PROTEIN"/>
    <property type="match status" value="1"/>
</dbReference>
<dbReference type="AlphaFoldDB" id="A0A238F4G0"/>
<dbReference type="GO" id="GO:0072546">
    <property type="term" value="C:EMC complex"/>
    <property type="evidence" value="ECO:0007669"/>
    <property type="project" value="UniProtKB-UniRule"/>
</dbReference>
<keyword evidence="4" id="KW-1185">Reference proteome</keyword>